<accession>A0A2N4UL65</accession>
<dbReference type="Pfam" id="PF13193">
    <property type="entry name" value="AMP-binding_C"/>
    <property type="match status" value="1"/>
</dbReference>
<evidence type="ECO:0000313" key="3">
    <source>
        <dbReference type="EMBL" id="PLC55725.1"/>
    </source>
</evidence>
<dbReference type="Gene3D" id="3.30.300.30">
    <property type="match status" value="1"/>
</dbReference>
<dbReference type="InterPro" id="IPR025110">
    <property type="entry name" value="AMP-bd_C"/>
</dbReference>
<dbReference type="Proteomes" id="UP000234328">
    <property type="component" value="Unassembled WGS sequence"/>
</dbReference>
<dbReference type="InterPro" id="IPR045851">
    <property type="entry name" value="AMP-bd_C_sf"/>
</dbReference>
<dbReference type="InterPro" id="IPR000873">
    <property type="entry name" value="AMP-dep_synth/lig_dom"/>
</dbReference>
<protein>
    <submittedName>
        <fullName evidence="3">Long-chain fatty acid--CoA ligase</fullName>
    </submittedName>
</protein>
<evidence type="ECO:0000259" key="2">
    <source>
        <dbReference type="Pfam" id="PF13193"/>
    </source>
</evidence>
<dbReference type="InterPro" id="IPR020845">
    <property type="entry name" value="AMP-binding_CS"/>
</dbReference>
<dbReference type="SUPFAM" id="SSF56801">
    <property type="entry name" value="Acetyl-CoA synthetase-like"/>
    <property type="match status" value="1"/>
</dbReference>
<dbReference type="AlphaFoldDB" id="A0A2N4UL65"/>
<gene>
    <name evidence="3" type="ORF">CR155_01320</name>
</gene>
<name>A0A2N4UL65_9BURK</name>
<dbReference type="PROSITE" id="PS00455">
    <property type="entry name" value="AMP_BINDING"/>
    <property type="match status" value="1"/>
</dbReference>
<dbReference type="PANTHER" id="PTHR43201">
    <property type="entry name" value="ACYL-COA SYNTHETASE"/>
    <property type="match status" value="1"/>
</dbReference>
<reference evidence="3 4" key="1">
    <citation type="submission" date="2017-10" db="EMBL/GenBank/DDBJ databases">
        <title>Two draft genome sequences of Pusillimonas sp. strains isolated from a nitrate- and radionuclide-contaminated groundwater in Russia.</title>
        <authorList>
            <person name="Grouzdev D.S."/>
            <person name="Tourova T.P."/>
            <person name="Goeva M.A."/>
            <person name="Babich T.L."/>
            <person name="Sokolova D.S."/>
            <person name="Abdullin R."/>
            <person name="Poltaraus A.B."/>
            <person name="Toshchakov S.V."/>
            <person name="Nazina T.N."/>
        </authorList>
    </citation>
    <scope>NUCLEOTIDE SEQUENCE [LARGE SCALE GENOMIC DNA]</scope>
    <source>
        <strain evidence="3 4">JR1/69-2-13</strain>
    </source>
</reference>
<sequence length="502" mass="54468">MFPIDFFYRAAQLHANRIAIESPQDRITYGELATRVRALAVALQFRDPSPGSRVGLCAANSANYIVGMLAILAAGKIWVPLNYRSTSSEIKRILDTTEPSVIIVDETGDELISSHASAKLSFSEFAGLVETYRAASPTRHELSRDDTQAIKFTGGTTGIPKGVMQPYRAWVAGIINQIVGWKITHDDKFVICAPISHGTGTYVMPLLAQGGCLLLCASNSASDIVHAFKSQGGTMTFMPPTLIYKLIAAPEVNPADFHSLRLMIYGGAPMPTEKISHAQTFFGPVVATTYGQTEAPQIATLLAPDELADPAYRASVGRVTWLTEIAILSPGGDELPPGQLGEVAIKGDLVMTGYWNLPDKTNETIKRGWLHTGDVGYLDDKGYLFLKERLRDVIITGGFNVYPVDVENALSLHDAVHEAAVFGMPDDKWGETVNAAIELKPGTAATPDEIKAFVREKLGPVLTPKNIYFYTSLPRSSVGKVLKTAIKEHILNPQSRTLSAIQ</sequence>
<feature type="domain" description="AMP-binding enzyme C-terminal" evidence="2">
    <location>
        <begin position="406"/>
        <end position="480"/>
    </location>
</feature>
<dbReference type="OrthoDB" id="9766486at2"/>
<keyword evidence="3" id="KW-0436">Ligase</keyword>
<keyword evidence="4" id="KW-1185">Reference proteome</keyword>
<evidence type="ECO:0000313" key="4">
    <source>
        <dbReference type="Proteomes" id="UP000234328"/>
    </source>
</evidence>
<dbReference type="GO" id="GO:0031956">
    <property type="term" value="F:medium-chain fatty acid-CoA ligase activity"/>
    <property type="evidence" value="ECO:0007669"/>
    <property type="project" value="TreeGrafter"/>
</dbReference>
<comment type="caution">
    <text evidence="3">The sequence shown here is derived from an EMBL/GenBank/DDBJ whole genome shotgun (WGS) entry which is preliminary data.</text>
</comment>
<dbReference type="GO" id="GO:0006631">
    <property type="term" value="P:fatty acid metabolic process"/>
    <property type="evidence" value="ECO:0007669"/>
    <property type="project" value="TreeGrafter"/>
</dbReference>
<dbReference type="RefSeq" id="WP_102068207.1">
    <property type="nucleotide sequence ID" value="NZ_PDNV01000001.1"/>
</dbReference>
<proteinExistence type="predicted"/>
<evidence type="ECO:0000259" key="1">
    <source>
        <dbReference type="Pfam" id="PF00501"/>
    </source>
</evidence>
<organism evidence="3 4">
    <name type="scientific">Pollutimonas nitritireducens</name>
    <dbReference type="NCBI Taxonomy" id="2045209"/>
    <lineage>
        <taxon>Bacteria</taxon>
        <taxon>Pseudomonadati</taxon>
        <taxon>Pseudomonadota</taxon>
        <taxon>Betaproteobacteria</taxon>
        <taxon>Burkholderiales</taxon>
        <taxon>Alcaligenaceae</taxon>
        <taxon>Pollutimonas</taxon>
    </lineage>
</organism>
<dbReference type="InterPro" id="IPR042099">
    <property type="entry name" value="ANL_N_sf"/>
</dbReference>
<dbReference type="EMBL" id="PDNV01000001">
    <property type="protein sequence ID" value="PLC55725.1"/>
    <property type="molecule type" value="Genomic_DNA"/>
</dbReference>
<dbReference type="Pfam" id="PF00501">
    <property type="entry name" value="AMP-binding"/>
    <property type="match status" value="1"/>
</dbReference>
<dbReference type="PANTHER" id="PTHR43201:SF32">
    <property type="entry name" value="2-SUCCINYLBENZOATE--COA LIGASE, CHLOROPLASTIC_PEROXISOMAL"/>
    <property type="match status" value="1"/>
</dbReference>
<feature type="domain" description="AMP-dependent synthetase/ligase" evidence="1">
    <location>
        <begin position="8"/>
        <end position="355"/>
    </location>
</feature>
<dbReference type="Gene3D" id="3.40.50.12780">
    <property type="entry name" value="N-terminal domain of ligase-like"/>
    <property type="match status" value="1"/>
</dbReference>